<accession>A0AAF0GN44</accession>
<gene>
    <name evidence="1" type="primary">64</name>
    <name evidence="1" type="ORF">SEA_CASSIA_64</name>
</gene>
<evidence type="ECO:0000313" key="2">
    <source>
        <dbReference type="Proteomes" id="UP001242669"/>
    </source>
</evidence>
<protein>
    <submittedName>
        <fullName evidence="1">Uncharacterized protein</fullName>
    </submittedName>
</protein>
<sequence>MSESPVCTCIKRNMVTRYGDVKLVQVFDPYCQIKPHAMRGSTNLEPAYGKEAKE</sequence>
<proteinExistence type="predicted"/>
<evidence type="ECO:0000313" key="1">
    <source>
        <dbReference type="EMBL" id="WGH21137.1"/>
    </source>
</evidence>
<keyword evidence="2" id="KW-1185">Reference proteome</keyword>
<dbReference type="Proteomes" id="UP001242669">
    <property type="component" value="Segment"/>
</dbReference>
<dbReference type="EMBL" id="OQ709212">
    <property type="protein sequence ID" value="WGH21137.1"/>
    <property type="molecule type" value="Genomic_DNA"/>
</dbReference>
<organism evidence="1 2">
    <name type="scientific">Arthrobacter phage Cassia</name>
    <dbReference type="NCBI Taxonomy" id="2927275"/>
    <lineage>
        <taxon>Viruses</taxon>
        <taxon>Duplodnaviria</taxon>
        <taxon>Heunggongvirae</taxon>
        <taxon>Uroviricota</taxon>
        <taxon>Caudoviricetes</taxon>
        <taxon>Casidaviridae</taxon>
        <taxon>Yangvirus</taxon>
        <taxon>Yangvirus cassia</taxon>
    </lineage>
</organism>
<reference evidence="1 2" key="1">
    <citation type="submission" date="2023-03" db="EMBL/GenBank/DDBJ databases">
        <authorList>
            <person name="Madani L."/>
            <person name="Alsayadi S."/>
            <person name="Lapolice S."/>
            <person name="Ahluwalia T."/>
            <person name="Akman A."/>
            <person name="Alfadhli L.A."/>
            <person name="Alomar D."/>
            <person name="Ansari D."/>
            <person name="Dorfman E."/>
            <person name="El H.J."/>
            <person name="Fawagreh C."/>
            <person name="Patel J."/>
            <person name="Salama A.H."/>
            <person name="Setia G.N."/>
            <person name="Shahzada N."/>
            <person name="Tiukuvaara S."/>
            <person name="Elmi Y."/>
            <person name="Salaheddin T."/>
            <person name="Sarakbi R.J."/>
            <person name="Freitas J.W."/>
            <person name="Williams E.C."/>
            <person name="Baijal K."/>
            <person name="Wheaton K.A."/>
            <person name="Chan K."/>
            <person name="Rudner A.D."/>
            <person name="Mowry E.M."/>
            <person name="Garlena R.A."/>
            <person name="Russell D.A."/>
            <person name="Jacobs-Sera D."/>
            <person name="Hatfull G.F."/>
        </authorList>
    </citation>
    <scope>NUCLEOTIDE SEQUENCE [LARGE SCALE GENOMIC DNA]</scope>
</reference>
<name>A0AAF0GN44_9CAUD</name>